<dbReference type="SUPFAM" id="SSF52833">
    <property type="entry name" value="Thioredoxin-like"/>
    <property type="match status" value="1"/>
</dbReference>
<sequence length="52" mass="5480">MPQERTGVATLKGNPITLVGPELKKGDKAPDFTLNKSLTETVTLADLPAKSS</sequence>
<keyword evidence="2" id="KW-1185">Reference proteome</keyword>
<protein>
    <recommendedName>
        <fullName evidence="3">Lipid hydroperoxide peroxidase</fullName>
    </recommendedName>
</protein>
<dbReference type="EMBL" id="BOVJ01000052">
    <property type="protein sequence ID" value="GIQ63069.1"/>
    <property type="molecule type" value="Genomic_DNA"/>
</dbReference>
<dbReference type="Gene3D" id="3.40.30.10">
    <property type="entry name" value="Glutaredoxin"/>
    <property type="match status" value="1"/>
</dbReference>
<gene>
    <name evidence="1" type="ORF">PACILC2_16370</name>
</gene>
<organism evidence="1 2">
    <name type="scientific">Paenibacillus cisolokensis</name>
    <dbReference type="NCBI Taxonomy" id="1658519"/>
    <lineage>
        <taxon>Bacteria</taxon>
        <taxon>Bacillati</taxon>
        <taxon>Bacillota</taxon>
        <taxon>Bacilli</taxon>
        <taxon>Bacillales</taxon>
        <taxon>Paenibacillaceae</taxon>
        <taxon>Paenibacillus</taxon>
    </lineage>
</organism>
<comment type="caution">
    <text evidence="1">The sequence shown here is derived from an EMBL/GenBank/DDBJ whole genome shotgun (WGS) entry which is preliminary data.</text>
</comment>
<proteinExistence type="predicted"/>
<evidence type="ECO:0008006" key="3">
    <source>
        <dbReference type="Google" id="ProtNLM"/>
    </source>
</evidence>
<evidence type="ECO:0000313" key="2">
    <source>
        <dbReference type="Proteomes" id="UP000680304"/>
    </source>
</evidence>
<accession>A0ABQ4N4D7</accession>
<reference evidence="1 2" key="1">
    <citation type="submission" date="2021-04" db="EMBL/GenBank/DDBJ databases">
        <title>Draft genome sequence of Paenibacillus cisolokensis, LC2-13A.</title>
        <authorList>
            <person name="Uke A."/>
            <person name="Chhe C."/>
            <person name="Baramee S."/>
            <person name="Kosugi A."/>
        </authorList>
    </citation>
    <scope>NUCLEOTIDE SEQUENCE [LARGE SCALE GENOMIC DNA]</scope>
    <source>
        <strain evidence="1 2">LC2-13A</strain>
    </source>
</reference>
<dbReference type="InterPro" id="IPR036249">
    <property type="entry name" value="Thioredoxin-like_sf"/>
</dbReference>
<name>A0ABQ4N4D7_9BACL</name>
<evidence type="ECO:0000313" key="1">
    <source>
        <dbReference type="EMBL" id="GIQ63069.1"/>
    </source>
</evidence>
<dbReference type="Proteomes" id="UP000680304">
    <property type="component" value="Unassembled WGS sequence"/>
</dbReference>